<dbReference type="GO" id="GO:0047617">
    <property type="term" value="F:fatty acyl-CoA hydrolase activity"/>
    <property type="evidence" value="ECO:0007669"/>
    <property type="project" value="TreeGrafter"/>
</dbReference>
<dbReference type="GO" id="GO:0006637">
    <property type="term" value="P:acyl-CoA metabolic process"/>
    <property type="evidence" value="ECO:0007669"/>
    <property type="project" value="TreeGrafter"/>
</dbReference>
<sequence>MTLNSIRVGLLASALLLIGCNEPGYPEHLQVQRIDQSDLQALLIAPKESAGALPTVIVLGGSDGGLGGAQATAQALAEEGIAALAVGYFGLPNLPETLNSIPLEYFDAALNYIDTSTQLSRNQCQQVPVMGSSRGAELALLLGANSSDYGPVMAIAPSSHVWGAVGDTQASAWTRNGQPLTFVPRHSNPDYSAQRFIGRGYFQQDLQHADAVAARIDVNSIQAEVLLFAGADDQLWPADEMAQTIQAQLATVGPAARVTSIIYPAAGHAIAPGLPKNLTEVTLGNSQTIVLGGRPDANAAAQEDILRRAVNAIKNPICYDSTASFDDHKLDELEQFLQTSGTSSMVLMRAGEVVFEYGDIHEKHTIHSIRKAMLNSLYGIYVERGIIDLDATLAELGIDDSIPLTATEKTATVRQLLKSRSGIYLPSAATAQSMLAGMPPRGEFEPGEQYIYNNWDFNVAGAIFEKLTGESIYTAFYREIAKPLGMQDFKGSYTTIDEDTDISQLEVDGFYQYEPELSKFPAYHFRMSAYDMALYGQLYENFGVWNGQRILSREWIEQSTTSYSLTNRYMDFGYGMLWNVINPNEQRPEPAFFHTGIGIHMLGVYPSSDLVFVHRVHTETDYHFDQQNLYSIIGQVFGALETRHSNEPADTDK</sequence>
<dbReference type="Pfam" id="PF00144">
    <property type="entry name" value="Beta-lactamase"/>
    <property type="match status" value="1"/>
</dbReference>
<dbReference type="EMBL" id="JAGGJB010000001">
    <property type="protein sequence ID" value="MDN7123438.1"/>
    <property type="molecule type" value="Genomic_DNA"/>
</dbReference>
<dbReference type="PROSITE" id="PS51257">
    <property type="entry name" value="PROKAR_LIPOPROTEIN"/>
    <property type="match status" value="1"/>
</dbReference>
<evidence type="ECO:0000259" key="2">
    <source>
        <dbReference type="Pfam" id="PF08840"/>
    </source>
</evidence>
<evidence type="ECO:0000313" key="4">
    <source>
        <dbReference type="EMBL" id="MDN7128836.1"/>
    </source>
</evidence>
<dbReference type="Proteomes" id="UP001169491">
    <property type="component" value="Unassembled WGS sequence"/>
</dbReference>
<name>A0AAW7QX85_9GAMM</name>
<dbReference type="SUPFAM" id="SSF56601">
    <property type="entry name" value="beta-lactamase/transpeptidase-like"/>
    <property type="match status" value="1"/>
</dbReference>
<evidence type="ECO:0000313" key="6">
    <source>
        <dbReference type="Proteomes" id="UP001169492"/>
    </source>
</evidence>
<dbReference type="PANTHER" id="PTHR10824">
    <property type="entry name" value="ACYL-COENZYME A THIOESTERASE-RELATED"/>
    <property type="match status" value="1"/>
</dbReference>
<dbReference type="EMBL" id="JAGGJC010000001">
    <property type="protein sequence ID" value="MDN7128836.1"/>
    <property type="molecule type" value="Genomic_DNA"/>
</dbReference>
<feature type="domain" description="BAAT/Acyl-CoA thioester hydrolase C-terminal" evidence="2">
    <location>
        <begin position="101"/>
        <end position="309"/>
    </location>
</feature>
<dbReference type="InterPro" id="IPR014940">
    <property type="entry name" value="BAAT_C"/>
</dbReference>
<keyword evidence="5" id="KW-1185">Reference proteome</keyword>
<proteinExistence type="predicted"/>
<dbReference type="InterPro" id="IPR012338">
    <property type="entry name" value="Beta-lactam/transpept-like"/>
</dbReference>
<dbReference type="InterPro" id="IPR001466">
    <property type="entry name" value="Beta-lactam-related"/>
</dbReference>
<evidence type="ECO:0000313" key="5">
    <source>
        <dbReference type="Proteomes" id="UP001169491"/>
    </source>
</evidence>
<dbReference type="RefSeq" id="WP_301773782.1">
    <property type="nucleotide sequence ID" value="NZ_JAGGJB010000001.1"/>
</dbReference>
<dbReference type="Pfam" id="PF08840">
    <property type="entry name" value="BAAT_C"/>
    <property type="match status" value="1"/>
</dbReference>
<evidence type="ECO:0000313" key="3">
    <source>
        <dbReference type="EMBL" id="MDN7123438.1"/>
    </source>
</evidence>
<dbReference type="Gene3D" id="3.40.710.10">
    <property type="entry name" value="DD-peptidase/beta-lactamase superfamily"/>
    <property type="match status" value="1"/>
</dbReference>
<protein>
    <submittedName>
        <fullName evidence="3">Serine hydrolase</fullName>
    </submittedName>
</protein>
<evidence type="ECO:0000259" key="1">
    <source>
        <dbReference type="Pfam" id="PF00144"/>
    </source>
</evidence>
<dbReference type="SUPFAM" id="SSF53474">
    <property type="entry name" value="alpha/beta-Hydrolases"/>
    <property type="match status" value="1"/>
</dbReference>
<gene>
    <name evidence="3" type="ORF">J6I90_00915</name>
    <name evidence="4" type="ORF">J6I92_02985</name>
</gene>
<dbReference type="GO" id="GO:0006631">
    <property type="term" value="P:fatty acid metabolic process"/>
    <property type="evidence" value="ECO:0007669"/>
    <property type="project" value="TreeGrafter"/>
</dbReference>
<dbReference type="AlphaFoldDB" id="A0AAW7QX85"/>
<accession>A0AAW7QX85</accession>
<dbReference type="Proteomes" id="UP001169492">
    <property type="component" value="Unassembled WGS sequence"/>
</dbReference>
<reference evidence="5 6" key="1">
    <citation type="submission" date="2021-03" db="EMBL/GenBank/DDBJ databases">
        <title>Pseudidiomarina terrestris, a new bacterium isolated from saline soil.</title>
        <authorList>
            <person name="Galisteo C."/>
            <person name="De La Haba R."/>
            <person name="Sanchez-Porro C."/>
            <person name="Ventosa A."/>
        </authorList>
    </citation>
    <scope>NUCLEOTIDE SEQUENCE [LARGE SCALE GENOMIC DNA]</scope>
    <source>
        <strain evidence="3 6">1APP75-32.1</strain>
        <strain evidence="5">1APR75-15</strain>
        <strain evidence="4">1ASR75-15</strain>
    </source>
</reference>
<dbReference type="Gene3D" id="3.40.50.1820">
    <property type="entry name" value="alpha/beta hydrolase"/>
    <property type="match status" value="1"/>
</dbReference>
<keyword evidence="3" id="KW-0378">Hydrolase</keyword>
<dbReference type="PANTHER" id="PTHR10824:SF4">
    <property type="entry name" value="ACYL-COENZYME A THIOESTERASE 1-LIKE"/>
    <property type="match status" value="1"/>
</dbReference>
<dbReference type="InterPro" id="IPR029058">
    <property type="entry name" value="AB_hydrolase_fold"/>
</dbReference>
<comment type="caution">
    <text evidence="3">The sequence shown here is derived from an EMBL/GenBank/DDBJ whole genome shotgun (WGS) entry which is preliminary data.</text>
</comment>
<organism evidence="3 6">
    <name type="scientific">Pseudidiomarina terrestris</name>
    <dbReference type="NCBI Taxonomy" id="2820060"/>
    <lineage>
        <taxon>Bacteria</taxon>
        <taxon>Pseudomonadati</taxon>
        <taxon>Pseudomonadota</taxon>
        <taxon>Gammaproteobacteria</taxon>
        <taxon>Alteromonadales</taxon>
        <taxon>Idiomarinaceae</taxon>
        <taxon>Pseudidiomarina</taxon>
    </lineage>
</organism>
<feature type="domain" description="Beta-lactamase-related" evidence="1">
    <location>
        <begin position="345"/>
        <end position="619"/>
    </location>
</feature>